<sequence>MQALLDTDEIYDVYEIHKLQPDQAKDDVTTFKTATLIHPEIDALLDRYQELFAEPISLPPHRIIDHRIHLFPDTKPVNVRPYRYPHYQKTEMEKLVKEMLDQGIIRFSHNPFSSPVLLVKKKDGNYHFYVNYWALNAVAVKDKFSIPTSNKMFEELGGAIVFTKLDLQAGYHQIRFHDQDIYKTAFRTHDRHYEFLEYQFYVKRSKCVFEAASLDYLGHIISGQGVEMDPKKVEAVTTWPVPKTQKQVIQTPVQQQYVRMHSEDDLEAGAFMSLSRHNSGLLESLKEEHRTLDEDRYYVGLHSKLKLPLLNEFHETQSARHCGTKKMMVGLSVIFYWKGMRKMVDDFVRTCLVCQQTKYSTEAPGGLLQPLPIPEAVWEEVSIDFITGLPMSKGLTVIFVVVDRLTKYAYFGALPISYNAHRVAELFMDIVVKHHGFPKAVVSNRDAIFVSQFWSSLFKLSGTQLKYSTAYHPQTDGYHSSIRMSTYQALYGKLPPSLITYPPEKSKLAALDDMLVERDMLIRHLKDNLAVARNRMETNTNQKRREVEFSVGDKVLVKLRPYRQVSVAKRPSNKLSKHFYRPFEVSERVGKVAYREVEARGVHALPVDFEEGSLIEQPLSICGVRSVLSRGKPTTQVVVLFEEEENDTQPPVVCCSKMATRFRDG</sequence>
<evidence type="ECO:0000259" key="11">
    <source>
        <dbReference type="PROSITE" id="PS50994"/>
    </source>
</evidence>
<dbReference type="Gene3D" id="3.30.70.270">
    <property type="match status" value="1"/>
</dbReference>
<keyword evidence="9" id="KW-0238">DNA-binding</keyword>
<dbReference type="InterPro" id="IPR012337">
    <property type="entry name" value="RNaseH-like_sf"/>
</dbReference>
<dbReference type="InterPro" id="IPR050951">
    <property type="entry name" value="Retrovirus_Pol_polyprotein"/>
</dbReference>
<evidence type="ECO:0000256" key="5">
    <source>
        <dbReference type="ARBA" id="ARBA00022842"/>
    </source>
</evidence>
<keyword evidence="6" id="KW-0229">DNA integration</keyword>
<evidence type="ECO:0000256" key="4">
    <source>
        <dbReference type="ARBA" id="ARBA00022801"/>
    </source>
</evidence>
<comment type="caution">
    <text evidence="12">The sequence shown here is derived from an EMBL/GenBank/DDBJ whole genome shotgun (WGS) entry which is preliminary data.</text>
</comment>
<dbReference type="EMBL" id="BQNB010014134">
    <property type="protein sequence ID" value="GJT24415.1"/>
    <property type="molecule type" value="Genomic_DNA"/>
</dbReference>
<reference evidence="12" key="1">
    <citation type="journal article" date="2022" name="Int. J. Mol. Sci.">
        <title>Draft Genome of Tanacetum Coccineum: Genomic Comparison of Closely Related Tanacetum-Family Plants.</title>
        <authorList>
            <person name="Yamashiro T."/>
            <person name="Shiraishi A."/>
            <person name="Nakayama K."/>
            <person name="Satake H."/>
        </authorList>
    </citation>
    <scope>NUCLEOTIDE SEQUENCE</scope>
</reference>
<evidence type="ECO:0000256" key="9">
    <source>
        <dbReference type="ARBA" id="ARBA00023125"/>
    </source>
</evidence>
<dbReference type="InterPro" id="IPR041588">
    <property type="entry name" value="Integrase_H2C2"/>
</dbReference>
<dbReference type="InterPro" id="IPR056924">
    <property type="entry name" value="SH3_Tf2-1"/>
</dbReference>
<keyword evidence="10" id="KW-0233">DNA recombination</keyword>
<keyword evidence="4" id="KW-0378">Hydrolase</keyword>
<evidence type="ECO:0000313" key="13">
    <source>
        <dbReference type="Proteomes" id="UP001151760"/>
    </source>
</evidence>
<dbReference type="CDD" id="cd01647">
    <property type="entry name" value="RT_LTR"/>
    <property type="match status" value="1"/>
</dbReference>
<dbReference type="PANTHER" id="PTHR37984:SF5">
    <property type="entry name" value="PROTEIN NYNRIN-LIKE"/>
    <property type="match status" value="1"/>
</dbReference>
<dbReference type="Gene3D" id="3.30.420.10">
    <property type="entry name" value="Ribonuclease H-like superfamily/Ribonuclease H"/>
    <property type="match status" value="1"/>
</dbReference>
<evidence type="ECO:0000256" key="2">
    <source>
        <dbReference type="ARBA" id="ARBA00022723"/>
    </source>
</evidence>
<keyword evidence="1" id="KW-0645">Protease</keyword>
<proteinExistence type="predicted"/>
<evidence type="ECO:0000256" key="8">
    <source>
        <dbReference type="ARBA" id="ARBA00022932"/>
    </source>
</evidence>
<evidence type="ECO:0000256" key="7">
    <source>
        <dbReference type="ARBA" id="ARBA00022918"/>
    </source>
</evidence>
<dbReference type="Proteomes" id="UP001151760">
    <property type="component" value="Unassembled WGS sequence"/>
</dbReference>
<dbReference type="InterPro" id="IPR001584">
    <property type="entry name" value="Integrase_cat-core"/>
</dbReference>
<evidence type="ECO:0000256" key="10">
    <source>
        <dbReference type="ARBA" id="ARBA00023172"/>
    </source>
</evidence>
<dbReference type="PROSITE" id="PS50994">
    <property type="entry name" value="INTEGRASE"/>
    <property type="match status" value="1"/>
</dbReference>
<accession>A0ABQ5CBF6</accession>
<evidence type="ECO:0000256" key="6">
    <source>
        <dbReference type="ARBA" id="ARBA00022908"/>
    </source>
</evidence>
<keyword evidence="13" id="KW-1185">Reference proteome</keyword>
<dbReference type="Gene3D" id="1.10.340.70">
    <property type="match status" value="1"/>
</dbReference>
<dbReference type="Gene3D" id="3.10.10.10">
    <property type="entry name" value="HIV Type 1 Reverse Transcriptase, subunit A, domain 1"/>
    <property type="match status" value="1"/>
</dbReference>
<keyword evidence="7" id="KW-0695">RNA-directed DNA polymerase</keyword>
<evidence type="ECO:0000256" key="1">
    <source>
        <dbReference type="ARBA" id="ARBA00022670"/>
    </source>
</evidence>
<keyword evidence="8" id="KW-0548">Nucleotidyltransferase</keyword>
<dbReference type="SUPFAM" id="SSF56672">
    <property type="entry name" value="DNA/RNA polymerases"/>
    <property type="match status" value="1"/>
</dbReference>
<feature type="domain" description="Integrase catalytic" evidence="11">
    <location>
        <begin position="368"/>
        <end position="477"/>
    </location>
</feature>
<keyword evidence="5" id="KW-0460">Magnesium</keyword>
<keyword evidence="8" id="KW-0239">DNA-directed DNA polymerase</keyword>
<dbReference type="InterPro" id="IPR043128">
    <property type="entry name" value="Rev_trsase/Diguanyl_cyclase"/>
</dbReference>
<keyword evidence="8" id="KW-0808">Transferase</keyword>
<dbReference type="InterPro" id="IPR036397">
    <property type="entry name" value="RNaseH_sf"/>
</dbReference>
<evidence type="ECO:0000256" key="3">
    <source>
        <dbReference type="ARBA" id="ARBA00022750"/>
    </source>
</evidence>
<dbReference type="Pfam" id="PF17921">
    <property type="entry name" value="Integrase_H2C2"/>
    <property type="match status" value="1"/>
</dbReference>
<gene>
    <name evidence="12" type="ORF">Tco_0894352</name>
</gene>
<dbReference type="PANTHER" id="PTHR37984">
    <property type="entry name" value="PROTEIN CBG26694"/>
    <property type="match status" value="1"/>
</dbReference>
<evidence type="ECO:0000313" key="12">
    <source>
        <dbReference type="EMBL" id="GJT24415.1"/>
    </source>
</evidence>
<dbReference type="Pfam" id="PF24626">
    <property type="entry name" value="SH3_Tf2-1"/>
    <property type="match status" value="1"/>
</dbReference>
<keyword evidence="2" id="KW-0479">Metal-binding</keyword>
<name>A0ABQ5CBF6_9ASTR</name>
<dbReference type="SUPFAM" id="SSF53098">
    <property type="entry name" value="Ribonuclease H-like"/>
    <property type="match status" value="1"/>
</dbReference>
<reference evidence="12" key="2">
    <citation type="submission" date="2022-01" db="EMBL/GenBank/DDBJ databases">
        <authorList>
            <person name="Yamashiro T."/>
            <person name="Shiraishi A."/>
            <person name="Satake H."/>
            <person name="Nakayama K."/>
        </authorList>
    </citation>
    <scope>NUCLEOTIDE SEQUENCE</scope>
</reference>
<protein>
    <submittedName>
        <fullName evidence="12">Transposon ty3-I gag-pol polyprotein</fullName>
    </submittedName>
</protein>
<organism evidence="12 13">
    <name type="scientific">Tanacetum coccineum</name>
    <dbReference type="NCBI Taxonomy" id="301880"/>
    <lineage>
        <taxon>Eukaryota</taxon>
        <taxon>Viridiplantae</taxon>
        <taxon>Streptophyta</taxon>
        <taxon>Embryophyta</taxon>
        <taxon>Tracheophyta</taxon>
        <taxon>Spermatophyta</taxon>
        <taxon>Magnoliopsida</taxon>
        <taxon>eudicotyledons</taxon>
        <taxon>Gunneridae</taxon>
        <taxon>Pentapetalae</taxon>
        <taxon>asterids</taxon>
        <taxon>campanulids</taxon>
        <taxon>Asterales</taxon>
        <taxon>Asteraceae</taxon>
        <taxon>Asteroideae</taxon>
        <taxon>Anthemideae</taxon>
        <taxon>Anthemidinae</taxon>
        <taxon>Tanacetum</taxon>
    </lineage>
</organism>
<keyword evidence="3" id="KW-0064">Aspartyl protease</keyword>
<dbReference type="InterPro" id="IPR043502">
    <property type="entry name" value="DNA/RNA_pol_sf"/>
</dbReference>